<dbReference type="Proteomes" id="UP000199306">
    <property type="component" value="Unassembled WGS sequence"/>
</dbReference>
<dbReference type="InterPro" id="IPR036271">
    <property type="entry name" value="Tet_transcr_reg_TetR-rel_C_sf"/>
</dbReference>
<proteinExistence type="predicted"/>
<name>A0A1I5N122_9BACT</name>
<dbReference type="Gene3D" id="1.10.357.10">
    <property type="entry name" value="Tetracycline Repressor, domain 2"/>
    <property type="match status" value="1"/>
</dbReference>
<keyword evidence="3" id="KW-1185">Reference proteome</keyword>
<evidence type="ECO:0000313" key="3">
    <source>
        <dbReference type="Proteomes" id="UP000199306"/>
    </source>
</evidence>
<dbReference type="InterPro" id="IPR041673">
    <property type="entry name" value="TetR_C_23"/>
</dbReference>
<protein>
    <recommendedName>
        <fullName evidence="1">Tetracyclin repressor-like C-terminal domain-containing protein</fullName>
    </recommendedName>
</protein>
<dbReference type="OrthoDB" id="977687at2"/>
<organism evidence="2 3">
    <name type="scientific">Pseudarcicella hirudinis</name>
    <dbReference type="NCBI Taxonomy" id="1079859"/>
    <lineage>
        <taxon>Bacteria</taxon>
        <taxon>Pseudomonadati</taxon>
        <taxon>Bacteroidota</taxon>
        <taxon>Cytophagia</taxon>
        <taxon>Cytophagales</taxon>
        <taxon>Flectobacillaceae</taxon>
        <taxon>Pseudarcicella</taxon>
    </lineage>
</organism>
<sequence length="212" mass="24978">MEKSEKIIQAYIEHFIENGNRPASVFAFAKKLKMKEAEFYEFYNSFELLESDIWLRFFETTRKKIEAEEIYAGYSIREKLLAFYYTWVEVLKENRSYVILAWQSIDRKKLKTPTFLGPFKAAFKDFANSLVSEGKESREVASRRYLDERYADAFWLQALLILDFWVKDPSKSFEKTDAFIEKAVNTSFDLIGASALDSVLDLAKFLYQHHKA</sequence>
<feature type="domain" description="Tetracyclin repressor-like C-terminal" evidence="1">
    <location>
        <begin position="79"/>
        <end position="206"/>
    </location>
</feature>
<dbReference type="EMBL" id="FOXH01000001">
    <property type="protein sequence ID" value="SFP15429.1"/>
    <property type="molecule type" value="Genomic_DNA"/>
</dbReference>
<dbReference type="STRING" id="1079859.SAMN04515674_101546"/>
<evidence type="ECO:0000313" key="2">
    <source>
        <dbReference type="EMBL" id="SFP15429.1"/>
    </source>
</evidence>
<dbReference type="AlphaFoldDB" id="A0A1I5N122"/>
<dbReference type="RefSeq" id="WP_092011679.1">
    <property type="nucleotide sequence ID" value="NZ_FOXH01000001.1"/>
</dbReference>
<dbReference type="Pfam" id="PF17931">
    <property type="entry name" value="TetR_C_23"/>
    <property type="match status" value="1"/>
</dbReference>
<evidence type="ECO:0000259" key="1">
    <source>
        <dbReference type="Pfam" id="PF17931"/>
    </source>
</evidence>
<accession>A0A1I5N122</accession>
<dbReference type="SUPFAM" id="SSF48498">
    <property type="entry name" value="Tetracyclin repressor-like, C-terminal domain"/>
    <property type="match status" value="1"/>
</dbReference>
<gene>
    <name evidence="2" type="ORF">SAMN04515674_101546</name>
</gene>
<reference evidence="2 3" key="1">
    <citation type="submission" date="2016-10" db="EMBL/GenBank/DDBJ databases">
        <authorList>
            <person name="de Groot N.N."/>
        </authorList>
    </citation>
    <scope>NUCLEOTIDE SEQUENCE [LARGE SCALE GENOMIC DNA]</scope>
    <source>
        <strain evidence="3">E92,LMG 26720,CCM 7988</strain>
    </source>
</reference>